<dbReference type="PROSITE" id="PS51186">
    <property type="entry name" value="GNAT"/>
    <property type="match status" value="1"/>
</dbReference>
<name>A0A8S3ZS77_9EUPU</name>
<dbReference type="Pfam" id="PF08445">
    <property type="entry name" value="FR47"/>
    <property type="match status" value="1"/>
</dbReference>
<sequence length="255" mass="28382">SISLVKTSGQDLLKVFEWLKSHLPLSWKIINYLTKPRCTCYFSPNPVHAEMLLTWPGFIDWSEPCIFEMLSNDNAAVVGAVSKTNNGTDSFSRTIRCIAIVANPGDVELRPVPRDLTMRDLDPLTDTDLVISTWKYSRAHADEFVRALITHFPSVGLFDQNNQCLGFELTLQDETTGLLYVLPEARGRGLAKVIISQLAHKNFALGLPAAALVVSGNATSLKLHLDLGFRILCELTYVLHIPRDKFSGELYGFTS</sequence>
<dbReference type="InterPro" id="IPR010313">
    <property type="entry name" value="Glycine_N-acyltransferase"/>
</dbReference>
<dbReference type="PANTHER" id="PTHR15298">
    <property type="entry name" value="L-COA N-ACYLTRANSFERASE-RELATED"/>
    <property type="match status" value="1"/>
</dbReference>
<proteinExistence type="inferred from homology"/>
<dbReference type="Gene3D" id="3.40.630.30">
    <property type="match status" value="1"/>
</dbReference>
<dbReference type="InterPro" id="IPR000182">
    <property type="entry name" value="GNAT_dom"/>
</dbReference>
<dbReference type="InterPro" id="IPR013653">
    <property type="entry name" value="GCN5-like_dom"/>
</dbReference>
<evidence type="ECO:0000259" key="2">
    <source>
        <dbReference type="PROSITE" id="PS51186"/>
    </source>
</evidence>
<feature type="domain" description="N-acetyltransferase" evidence="2">
    <location>
        <begin position="116"/>
        <end position="244"/>
    </location>
</feature>
<dbReference type="SUPFAM" id="SSF55729">
    <property type="entry name" value="Acyl-CoA N-acyltransferases (Nat)"/>
    <property type="match status" value="1"/>
</dbReference>
<dbReference type="PANTHER" id="PTHR15298:SF1">
    <property type="entry name" value="GLYCINE N-ACYLTRANSFERASE-LIKE PROTEIN"/>
    <property type="match status" value="1"/>
</dbReference>
<accession>A0A8S3ZS77</accession>
<evidence type="ECO:0000313" key="3">
    <source>
        <dbReference type="EMBL" id="CAG5132323.1"/>
    </source>
</evidence>
<dbReference type="EMBL" id="CAJHNH020005266">
    <property type="protein sequence ID" value="CAG5132323.1"/>
    <property type="molecule type" value="Genomic_DNA"/>
</dbReference>
<feature type="non-terminal residue" evidence="3">
    <location>
        <position position="255"/>
    </location>
</feature>
<keyword evidence="1" id="KW-0012">Acyltransferase</keyword>
<dbReference type="Proteomes" id="UP000678393">
    <property type="component" value="Unassembled WGS sequence"/>
</dbReference>
<dbReference type="GO" id="GO:0005739">
    <property type="term" value="C:mitochondrion"/>
    <property type="evidence" value="ECO:0007669"/>
    <property type="project" value="InterPro"/>
</dbReference>
<comment type="caution">
    <text evidence="3">The sequence shown here is derived from an EMBL/GenBank/DDBJ whole genome shotgun (WGS) entry which is preliminary data.</text>
</comment>
<reference evidence="3" key="1">
    <citation type="submission" date="2021-04" db="EMBL/GenBank/DDBJ databases">
        <authorList>
            <consortium name="Molecular Ecology Group"/>
        </authorList>
    </citation>
    <scope>NUCLEOTIDE SEQUENCE</scope>
</reference>
<keyword evidence="1" id="KW-0808">Transferase</keyword>
<dbReference type="EC" id="2.3.1.-" evidence="1"/>
<dbReference type="GO" id="GO:0047961">
    <property type="term" value="F:glycine N-acyltransferase activity"/>
    <property type="evidence" value="ECO:0007669"/>
    <property type="project" value="InterPro"/>
</dbReference>
<keyword evidence="4" id="KW-1185">Reference proteome</keyword>
<evidence type="ECO:0000313" key="4">
    <source>
        <dbReference type="Proteomes" id="UP000678393"/>
    </source>
</evidence>
<protein>
    <recommendedName>
        <fullName evidence="1">Glycine N-acyltransferase-like protein</fullName>
        <ecNumber evidence="1">2.3.1.-</ecNumber>
    </recommendedName>
</protein>
<dbReference type="InterPro" id="IPR016181">
    <property type="entry name" value="Acyl_CoA_acyltransferase"/>
</dbReference>
<organism evidence="3 4">
    <name type="scientific">Candidula unifasciata</name>
    <dbReference type="NCBI Taxonomy" id="100452"/>
    <lineage>
        <taxon>Eukaryota</taxon>
        <taxon>Metazoa</taxon>
        <taxon>Spiralia</taxon>
        <taxon>Lophotrochozoa</taxon>
        <taxon>Mollusca</taxon>
        <taxon>Gastropoda</taxon>
        <taxon>Heterobranchia</taxon>
        <taxon>Euthyneura</taxon>
        <taxon>Panpulmonata</taxon>
        <taxon>Eupulmonata</taxon>
        <taxon>Stylommatophora</taxon>
        <taxon>Helicina</taxon>
        <taxon>Helicoidea</taxon>
        <taxon>Geomitridae</taxon>
        <taxon>Candidula</taxon>
    </lineage>
</organism>
<comment type="similarity">
    <text evidence="1">Belongs to the glycine N-acyltransferase family.</text>
</comment>
<gene>
    <name evidence="3" type="ORF">CUNI_LOCUS17881</name>
</gene>
<dbReference type="AlphaFoldDB" id="A0A8S3ZS77"/>
<evidence type="ECO:0000256" key="1">
    <source>
        <dbReference type="RuleBase" id="RU368002"/>
    </source>
</evidence>
<dbReference type="OrthoDB" id="6064179at2759"/>